<evidence type="ECO:0000256" key="1">
    <source>
        <dbReference type="SAM" id="Phobius"/>
    </source>
</evidence>
<dbReference type="Pfam" id="PF01569">
    <property type="entry name" value="PAP2"/>
    <property type="match status" value="1"/>
</dbReference>
<feature type="domain" description="Phosphatidic acid phosphatase type 2/haloperoxidase" evidence="2">
    <location>
        <begin position="123"/>
        <end position="239"/>
    </location>
</feature>
<evidence type="ECO:0000313" key="3">
    <source>
        <dbReference type="EMBL" id="NNG35230.1"/>
    </source>
</evidence>
<feature type="transmembrane region" description="Helical" evidence="1">
    <location>
        <begin position="224"/>
        <end position="245"/>
    </location>
</feature>
<feature type="transmembrane region" description="Helical" evidence="1">
    <location>
        <begin position="167"/>
        <end position="186"/>
    </location>
</feature>
<evidence type="ECO:0000313" key="4">
    <source>
        <dbReference type="Proteomes" id="UP000562984"/>
    </source>
</evidence>
<dbReference type="EMBL" id="JABEND010000002">
    <property type="protein sequence ID" value="NNG35230.1"/>
    <property type="molecule type" value="Genomic_DNA"/>
</dbReference>
<comment type="caution">
    <text evidence="3">The sequence shown here is derived from an EMBL/GenBank/DDBJ whole genome shotgun (WGS) entry which is preliminary data.</text>
</comment>
<dbReference type="Proteomes" id="UP000562984">
    <property type="component" value="Unassembled WGS sequence"/>
</dbReference>
<feature type="transmembrane region" description="Helical" evidence="1">
    <location>
        <begin position="198"/>
        <end position="218"/>
    </location>
</feature>
<feature type="transmembrane region" description="Helical" evidence="1">
    <location>
        <begin position="6"/>
        <end position="28"/>
    </location>
</feature>
<dbReference type="PANTHER" id="PTHR14969">
    <property type="entry name" value="SPHINGOSINE-1-PHOSPHATE PHOSPHOHYDROLASE"/>
    <property type="match status" value="1"/>
</dbReference>
<protein>
    <submittedName>
        <fullName evidence="3">Phosphatase PAP2 family protein</fullName>
    </submittedName>
</protein>
<dbReference type="InterPro" id="IPR000326">
    <property type="entry name" value="PAP2/HPO"/>
</dbReference>
<accession>A0A849A9R9</accession>
<dbReference type="SMART" id="SM00014">
    <property type="entry name" value="acidPPc"/>
    <property type="match status" value="1"/>
</dbReference>
<dbReference type="SUPFAM" id="SSF48317">
    <property type="entry name" value="Acid phosphatase/Vanadium-dependent haloperoxidase"/>
    <property type="match status" value="1"/>
</dbReference>
<keyword evidence="1" id="KW-0472">Membrane</keyword>
<organism evidence="3 4">
    <name type="scientific">Nakamurella aerolata</name>
    <dbReference type="NCBI Taxonomy" id="1656892"/>
    <lineage>
        <taxon>Bacteria</taxon>
        <taxon>Bacillati</taxon>
        <taxon>Actinomycetota</taxon>
        <taxon>Actinomycetes</taxon>
        <taxon>Nakamurellales</taxon>
        <taxon>Nakamurellaceae</taxon>
        <taxon>Nakamurella</taxon>
    </lineage>
</organism>
<gene>
    <name evidence="3" type="ORF">HKD39_05785</name>
</gene>
<evidence type="ECO:0000259" key="2">
    <source>
        <dbReference type="SMART" id="SM00014"/>
    </source>
</evidence>
<dbReference type="InterPro" id="IPR036938">
    <property type="entry name" value="PAP2/HPO_sf"/>
</dbReference>
<proteinExistence type="predicted"/>
<keyword evidence="1" id="KW-0812">Transmembrane</keyword>
<dbReference type="CDD" id="cd03392">
    <property type="entry name" value="PAP2_like_2"/>
    <property type="match status" value="1"/>
</dbReference>
<sequence length="270" mass="28823">MIGEYWHVWLPYALAAVALAVLATLSALRVGRTWRIASAWTFGLYGAALAVAGGTAAALADAAGEGDGLTVFDRPVWQWFVEHRSPTATTIFKAITTLGSTVSMTVLAVVVVLVLGWRRSWGAAIFVAVVSAGAGLIVFFGKRAVGRVRPPEAQRLVTETNASFPSGHALAATAVIGACVLMAVVAMRDRAPRWRAPLIVLAAVFVASIGISRLYLGVHWATDVLGGWVTGAAWLLLCVTVRRLWRAWQQPTAQRRLAANPPPDTRTHGH</sequence>
<name>A0A849A9R9_9ACTN</name>
<dbReference type="Gene3D" id="1.20.144.10">
    <property type="entry name" value="Phosphatidic acid phosphatase type 2/haloperoxidase"/>
    <property type="match status" value="2"/>
</dbReference>
<keyword evidence="1" id="KW-1133">Transmembrane helix</keyword>
<keyword evidence="4" id="KW-1185">Reference proteome</keyword>
<feature type="transmembrane region" description="Helical" evidence="1">
    <location>
        <begin position="121"/>
        <end position="141"/>
    </location>
</feature>
<reference evidence="3 4" key="1">
    <citation type="submission" date="2020-05" db="EMBL/GenBank/DDBJ databases">
        <title>Nakamurella sp. DB0629 isolated from air conditioner.</title>
        <authorList>
            <person name="Kim D.H."/>
            <person name="Kim D.-U."/>
        </authorList>
    </citation>
    <scope>NUCLEOTIDE SEQUENCE [LARGE SCALE GENOMIC DNA]</scope>
    <source>
        <strain evidence="3 4">DB0629</strain>
    </source>
</reference>
<feature type="transmembrane region" description="Helical" evidence="1">
    <location>
        <begin position="40"/>
        <end position="60"/>
    </location>
</feature>
<feature type="transmembrane region" description="Helical" evidence="1">
    <location>
        <begin position="91"/>
        <end position="114"/>
    </location>
</feature>
<dbReference type="RefSeq" id="WP_171198835.1">
    <property type="nucleotide sequence ID" value="NZ_JABEND010000002.1"/>
</dbReference>
<dbReference type="PANTHER" id="PTHR14969:SF13">
    <property type="entry name" value="AT30094P"/>
    <property type="match status" value="1"/>
</dbReference>
<dbReference type="AlphaFoldDB" id="A0A849A9R9"/>